<dbReference type="RefSeq" id="WP_183166888.1">
    <property type="nucleotide sequence ID" value="NZ_JACHXI010000011.1"/>
</dbReference>
<protein>
    <recommendedName>
        <fullName evidence="1">Methyltransferase regulatory domain-containing protein</fullName>
    </recommendedName>
</protein>
<proteinExistence type="predicted"/>
<evidence type="ECO:0000313" key="2">
    <source>
        <dbReference type="EMBL" id="MBB3103981.1"/>
    </source>
</evidence>
<evidence type="ECO:0000313" key="3">
    <source>
        <dbReference type="Proteomes" id="UP000549250"/>
    </source>
</evidence>
<dbReference type="Proteomes" id="UP000549250">
    <property type="component" value="Unassembled WGS sequence"/>
</dbReference>
<comment type="caution">
    <text evidence="2">The sequence shown here is derived from an EMBL/GenBank/DDBJ whole genome shotgun (WGS) entry which is preliminary data.</text>
</comment>
<dbReference type="SUPFAM" id="SSF53335">
    <property type="entry name" value="S-adenosyl-L-methionine-dependent methyltransferases"/>
    <property type="match status" value="1"/>
</dbReference>
<name>A0A839T370_AZOMA</name>
<sequence>MNWSEGYFTGLNYTYGYYEQLTPSMLRLAVLASGYDPPRCNDDYNYLELGFGQGVSVSFHAAATSGTYWGTNFNPAHAANAIELAAASGARTHLSDDSFKEFALRTDLPDFDYIVLHGIWSWISDENRDVIVDLIRRKLKIGGIAYVSYNVYPGWAPHVPIRQLMSLFKDQAGASSGAEGTISGVLQFAKDVFAAGADYYRNVPAMARHLETLNVRNSAYIAHEYLNADWKISTFAEVSAQLGEAKLTYAGSTHLLDNIELFRFTPDGQKILGQIGDPLLKETTKDFLTNQIFRRDVYVKGTRRIPHGEFIQRWKEQLFVLTTHKNEIPQEVVLPLGTILLYKKVPADVIDALAENDYAPKTIAQISEHPKLAYARIEEVIKTMILLVGAGHASTAQVPTAEIVARCKNLNRYVCDRALVVREVEYLASPITGGAINVSHTCMLFLNAIGQGRSTVKELSLYVWKFLEAIGERMRKDDKKIEFHEDNLAAIEPLAERFLTSMLPMLKALQVI</sequence>
<dbReference type="AlphaFoldDB" id="A0A839T370"/>
<dbReference type="InterPro" id="IPR029063">
    <property type="entry name" value="SAM-dependent_MTases_sf"/>
</dbReference>
<evidence type="ECO:0000259" key="1">
    <source>
        <dbReference type="Pfam" id="PF10119"/>
    </source>
</evidence>
<keyword evidence="3" id="KW-1185">Reference proteome</keyword>
<organism evidence="2 3">
    <name type="scientific">Azomonas macrocytogenes</name>
    <name type="common">Azotobacter macrocytogenes</name>
    <dbReference type="NCBI Taxonomy" id="69962"/>
    <lineage>
        <taxon>Bacteria</taxon>
        <taxon>Pseudomonadati</taxon>
        <taxon>Pseudomonadota</taxon>
        <taxon>Gammaproteobacteria</taxon>
        <taxon>Pseudomonadales</taxon>
        <taxon>Pseudomonadaceae</taxon>
        <taxon>Azomonas</taxon>
    </lineage>
</organism>
<reference evidence="2 3" key="1">
    <citation type="submission" date="2020-08" db="EMBL/GenBank/DDBJ databases">
        <title>Genomic Encyclopedia of Type Strains, Phase III (KMG-III): the genomes of soil and plant-associated and newly described type strains.</title>
        <authorList>
            <person name="Whitman W."/>
        </authorList>
    </citation>
    <scope>NUCLEOTIDE SEQUENCE [LARGE SCALE GENOMIC DNA]</scope>
    <source>
        <strain evidence="2 3">CECT 4462</strain>
    </source>
</reference>
<dbReference type="InterPro" id="IPR018773">
    <property type="entry name" value="MeTrfase_reg_dom_prd"/>
</dbReference>
<accession>A0A839T370</accession>
<feature type="domain" description="Methyltransferase regulatory" evidence="1">
    <location>
        <begin position="218"/>
        <end position="300"/>
    </location>
</feature>
<gene>
    <name evidence="2" type="ORF">FHR87_002391</name>
</gene>
<dbReference type="Pfam" id="PF10119">
    <property type="entry name" value="MethyTransf_Reg"/>
    <property type="match status" value="1"/>
</dbReference>
<dbReference type="Gene3D" id="3.40.50.150">
    <property type="entry name" value="Vaccinia Virus protein VP39"/>
    <property type="match status" value="1"/>
</dbReference>
<dbReference type="EMBL" id="JACHXI010000011">
    <property type="protein sequence ID" value="MBB3103981.1"/>
    <property type="molecule type" value="Genomic_DNA"/>
</dbReference>